<proteinExistence type="predicted"/>
<protein>
    <submittedName>
        <fullName evidence="1">Uncharacterized protein</fullName>
    </submittedName>
</protein>
<comment type="caution">
    <text evidence="1">The sequence shown here is derived from an EMBL/GenBank/DDBJ whole genome shotgun (WGS) entry which is preliminary data.</text>
</comment>
<dbReference type="Proteomes" id="UP000189670">
    <property type="component" value="Unassembled WGS sequence"/>
</dbReference>
<name>A0A1V1P7R5_9BACT</name>
<dbReference type="EMBL" id="ATBP01000361">
    <property type="protein sequence ID" value="ETR70838.1"/>
    <property type="molecule type" value="Genomic_DNA"/>
</dbReference>
<accession>A0A1V1P7R5</accession>
<evidence type="ECO:0000313" key="1">
    <source>
        <dbReference type="EMBL" id="ETR70838.1"/>
    </source>
</evidence>
<sequence>MNKIFISGSIRIKNIDKKVEKRIDNIINSNFPILLGDANGVDTSVQKFIKSKAYKNVIIYCSGEHVRNNIGRWKVKKIHTGHYKKTRLFYTAKDIQMAKECDYGLMVWDTTSTGTLNNVYELLRQGKKSLVFLNNMKEFILVSNVDEFQKLLSFMEKSSFEKADKKVQLKQKIQGLKCIHKNITVSNQTFQRDQLFNDNVYQQTKLKSMP</sequence>
<gene>
    <name evidence="1" type="ORF">OMM_02945</name>
</gene>
<organism evidence="1 2">
    <name type="scientific">Candidatus Magnetoglobus multicellularis str. Araruama</name>
    <dbReference type="NCBI Taxonomy" id="890399"/>
    <lineage>
        <taxon>Bacteria</taxon>
        <taxon>Pseudomonadati</taxon>
        <taxon>Thermodesulfobacteriota</taxon>
        <taxon>Desulfobacteria</taxon>
        <taxon>Desulfobacterales</taxon>
        <taxon>Desulfobacteraceae</taxon>
        <taxon>Candidatus Magnetoglobus</taxon>
    </lineage>
</organism>
<evidence type="ECO:0000313" key="2">
    <source>
        <dbReference type="Proteomes" id="UP000189670"/>
    </source>
</evidence>
<dbReference type="AlphaFoldDB" id="A0A1V1P7R5"/>
<reference evidence="2" key="1">
    <citation type="submission" date="2012-11" db="EMBL/GenBank/DDBJ databases">
        <authorList>
            <person name="Lucero-Rivera Y.E."/>
            <person name="Tovar-Ramirez D."/>
        </authorList>
    </citation>
    <scope>NUCLEOTIDE SEQUENCE [LARGE SCALE GENOMIC DNA]</scope>
    <source>
        <strain evidence="2">Araruama</strain>
    </source>
</reference>